<name>A0A6J6KZK6_9ZZZZ</name>
<sequence length="230" mass="23485">MTRRQWTTAIVGTLIAALLVAACGGGSDSETTTTSRKPATTTTTKAVALDLSTAVFPVGDVRYSSPVEAATAFANEYVGFTSPIVGQFVAGDSRSGEVPVQATNPGVVTTVLVRQLDSAGHWWVLGSSSPNLVLTSPSAGAAITSAVTLKGQSTAFEATFNVEIRQDRTAPPLGGGPAMGGSNGDMGPFTDVVSFTQPTQPRGAIVLKTYSMKDGSVAEASVIRIAFAGV</sequence>
<proteinExistence type="predicted"/>
<dbReference type="EMBL" id="CAEZWM010000048">
    <property type="protein sequence ID" value="CAB4653479.1"/>
    <property type="molecule type" value="Genomic_DNA"/>
</dbReference>
<evidence type="ECO:0000313" key="2">
    <source>
        <dbReference type="EMBL" id="CAB4653479.1"/>
    </source>
</evidence>
<dbReference type="EMBL" id="CAFBPF010000047">
    <property type="protein sequence ID" value="CAB5007192.1"/>
    <property type="molecule type" value="Genomic_DNA"/>
</dbReference>
<accession>A0A6J6KZK6</accession>
<organism evidence="2">
    <name type="scientific">freshwater metagenome</name>
    <dbReference type="NCBI Taxonomy" id="449393"/>
    <lineage>
        <taxon>unclassified sequences</taxon>
        <taxon>metagenomes</taxon>
        <taxon>ecological metagenomes</taxon>
    </lineage>
</organism>
<dbReference type="AlphaFoldDB" id="A0A6J6KZK6"/>
<dbReference type="InterPro" id="IPR018911">
    <property type="entry name" value="Gmad2_Ig-like_dom"/>
</dbReference>
<dbReference type="Pfam" id="PF10648">
    <property type="entry name" value="Gmad2"/>
    <property type="match status" value="1"/>
</dbReference>
<reference evidence="2" key="1">
    <citation type="submission" date="2020-05" db="EMBL/GenBank/DDBJ databases">
        <authorList>
            <person name="Chiriac C."/>
            <person name="Salcher M."/>
            <person name="Ghai R."/>
            <person name="Kavagutti S V."/>
        </authorList>
    </citation>
    <scope>NUCLEOTIDE SEQUENCE</scope>
</reference>
<evidence type="ECO:0000259" key="1">
    <source>
        <dbReference type="Pfam" id="PF10648"/>
    </source>
</evidence>
<dbReference type="PROSITE" id="PS51257">
    <property type="entry name" value="PROKAR_LIPOPROTEIN"/>
    <property type="match status" value="1"/>
</dbReference>
<evidence type="ECO:0000313" key="3">
    <source>
        <dbReference type="EMBL" id="CAB5007192.1"/>
    </source>
</evidence>
<gene>
    <name evidence="2" type="ORF">UFOPK2242_00543</name>
    <name evidence="3" type="ORF">UFOPK4071_00522</name>
</gene>
<protein>
    <submittedName>
        <fullName evidence="2">Unannotated protein</fullName>
    </submittedName>
</protein>
<feature type="domain" description="Bacterial spore germination immunoglobulin-like" evidence="1">
    <location>
        <begin position="133"/>
        <end position="216"/>
    </location>
</feature>